<comment type="caution">
    <text evidence="1">The sequence shown here is derived from an EMBL/GenBank/DDBJ whole genome shotgun (WGS) entry which is preliminary data.</text>
</comment>
<protein>
    <submittedName>
        <fullName evidence="1">Uncharacterized protein</fullName>
    </submittedName>
</protein>
<proteinExistence type="predicted"/>
<gene>
    <name evidence="1" type="ORF">NPIL_544361</name>
</gene>
<evidence type="ECO:0000313" key="1">
    <source>
        <dbReference type="EMBL" id="GFT56921.1"/>
    </source>
</evidence>
<dbReference type="EMBL" id="BMAW01066867">
    <property type="protein sequence ID" value="GFT56921.1"/>
    <property type="molecule type" value="Genomic_DNA"/>
</dbReference>
<evidence type="ECO:0000313" key="2">
    <source>
        <dbReference type="Proteomes" id="UP000887013"/>
    </source>
</evidence>
<dbReference type="AlphaFoldDB" id="A0A8X6TUA5"/>
<reference evidence="1" key="1">
    <citation type="submission" date="2020-08" db="EMBL/GenBank/DDBJ databases">
        <title>Multicomponent nature underlies the extraordinary mechanical properties of spider dragline silk.</title>
        <authorList>
            <person name="Kono N."/>
            <person name="Nakamura H."/>
            <person name="Mori M."/>
            <person name="Yoshida Y."/>
            <person name="Ohtoshi R."/>
            <person name="Malay A.D."/>
            <person name="Moran D.A.P."/>
            <person name="Tomita M."/>
            <person name="Numata K."/>
            <person name="Arakawa K."/>
        </authorList>
    </citation>
    <scope>NUCLEOTIDE SEQUENCE</scope>
</reference>
<keyword evidence="2" id="KW-1185">Reference proteome</keyword>
<dbReference type="Proteomes" id="UP000887013">
    <property type="component" value="Unassembled WGS sequence"/>
</dbReference>
<organism evidence="1 2">
    <name type="scientific">Nephila pilipes</name>
    <name type="common">Giant wood spider</name>
    <name type="synonym">Nephila maculata</name>
    <dbReference type="NCBI Taxonomy" id="299642"/>
    <lineage>
        <taxon>Eukaryota</taxon>
        <taxon>Metazoa</taxon>
        <taxon>Ecdysozoa</taxon>
        <taxon>Arthropoda</taxon>
        <taxon>Chelicerata</taxon>
        <taxon>Arachnida</taxon>
        <taxon>Araneae</taxon>
        <taxon>Araneomorphae</taxon>
        <taxon>Entelegynae</taxon>
        <taxon>Araneoidea</taxon>
        <taxon>Nephilidae</taxon>
        <taxon>Nephila</taxon>
    </lineage>
</organism>
<sequence>MISRRLIMIVCMRGSILSAFRYNRTIAGESYTGVKNIFVEIIDTGPKSRSPTKPDSGLMWREGNPLLRLQKVHKDYRCNRGVMMWIGTKHNGRIPPHTSLTQVPLLYSGITR</sequence>
<accession>A0A8X6TUA5</accession>
<name>A0A8X6TUA5_NEPPI</name>